<evidence type="ECO:0000313" key="2">
    <source>
        <dbReference type="Proteomes" id="UP000199529"/>
    </source>
</evidence>
<sequence length="194" mass="21602">MDISDVLPSATSPPPTVRIGRRSLVVLAGLPGAGKSTVLGKLRGGADISTLDSDQVRTVLRKVLPSSLPYRYYRPLVHLVHRSRIAWRCARTPGPVVAHEPATRATTRALLLTFAWLTGRQRVLVWLHVDPREALAGQRARGRLIRPGSFLRHVHRADRMHQQLRDGATPRGWHRVHLFTRNQVADGLRLDVGA</sequence>
<dbReference type="SUPFAM" id="SSF52540">
    <property type="entry name" value="P-loop containing nucleoside triphosphate hydrolases"/>
    <property type="match status" value="1"/>
</dbReference>
<dbReference type="Pfam" id="PF13671">
    <property type="entry name" value="AAA_33"/>
    <property type="match status" value="1"/>
</dbReference>
<evidence type="ECO:0000313" key="1">
    <source>
        <dbReference type="EMBL" id="SDW80198.1"/>
    </source>
</evidence>
<dbReference type="STRING" id="418495.SAMN05216215_1005176"/>
<dbReference type="Proteomes" id="UP000199529">
    <property type="component" value="Unassembled WGS sequence"/>
</dbReference>
<dbReference type="InterPro" id="IPR027417">
    <property type="entry name" value="P-loop_NTPase"/>
</dbReference>
<dbReference type="RefSeq" id="WP_093262760.1">
    <property type="nucleotide sequence ID" value="NZ_FNOK01000005.1"/>
</dbReference>
<gene>
    <name evidence="1" type="ORF">SAMN05216215_1005176</name>
</gene>
<dbReference type="EMBL" id="FNOK01000005">
    <property type="protein sequence ID" value="SDW80198.1"/>
    <property type="molecule type" value="Genomic_DNA"/>
</dbReference>
<dbReference type="OrthoDB" id="3523587at2"/>
<dbReference type="AlphaFoldDB" id="A0A1H2WI67"/>
<reference evidence="2" key="1">
    <citation type="submission" date="2016-10" db="EMBL/GenBank/DDBJ databases">
        <authorList>
            <person name="Varghese N."/>
            <person name="Submissions S."/>
        </authorList>
    </citation>
    <scope>NUCLEOTIDE SEQUENCE [LARGE SCALE GENOMIC DNA]</scope>
    <source>
        <strain evidence="2">CGMCC 4.3530</strain>
    </source>
</reference>
<name>A0A1H2WI67_9PSEU</name>
<organism evidence="1 2">
    <name type="scientific">Saccharopolyspora shandongensis</name>
    <dbReference type="NCBI Taxonomy" id="418495"/>
    <lineage>
        <taxon>Bacteria</taxon>
        <taxon>Bacillati</taxon>
        <taxon>Actinomycetota</taxon>
        <taxon>Actinomycetes</taxon>
        <taxon>Pseudonocardiales</taxon>
        <taxon>Pseudonocardiaceae</taxon>
        <taxon>Saccharopolyspora</taxon>
    </lineage>
</organism>
<accession>A0A1H2WI67</accession>
<protein>
    <submittedName>
        <fullName evidence="1">AAA domain-containing protein</fullName>
    </submittedName>
</protein>
<keyword evidence="2" id="KW-1185">Reference proteome</keyword>
<proteinExistence type="predicted"/>
<dbReference type="Gene3D" id="3.40.50.300">
    <property type="entry name" value="P-loop containing nucleotide triphosphate hydrolases"/>
    <property type="match status" value="1"/>
</dbReference>